<gene>
    <name evidence="2" type="ORF">HK107_14835</name>
</gene>
<sequence>MPIIRLLLAFLLVAPASALAASPLTSDEVDRFMTAVETLAEDEGPFEDLDIDVDLDISSPGEALDLLIDRDGEIVLFSRIVEGIEDDPELRGTFREVIRENGFRNSRQFADVGNRLILAIIRLDMDDDDLAEMQRLDELTGLEKAFIPGPIEKVLARVALLGEALEDVPASDVRLAEDAERRLDAIN</sequence>
<proteinExistence type="predicted"/>
<feature type="signal peptide" evidence="1">
    <location>
        <begin position="1"/>
        <end position="20"/>
    </location>
</feature>
<keyword evidence="3" id="KW-1185">Reference proteome</keyword>
<reference evidence="2 3" key="1">
    <citation type="submission" date="2020-05" db="EMBL/GenBank/DDBJ databases">
        <title>Parvularcula mediterraneae sp. nov., isolated from polypropylene straw from shallow seawater of the seashore of Laganas in Zakynthos island, Greece.</title>
        <authorList>
            <person name="Szabo I."/>
            <person name="Al-Omari J."/>
            <person name="Rado J."/>
            <person name="Szerdahelyi G.S."/>
        </authorList>
    </citation>
    <scope>NUCLEOTIDE SEQUENCE [LARGE SCALE GENOMIC DNA]</scope>
    <source>
        <strain evidence="2 3">ZS-1/3</strain>
    </source>
</reference>
<dbReference type="EMBL" id="JABFCX010000003">
    <property type="protein sequence ID" value="NNU17605.1"/>
    <property type="molecule type" value="Genomic_DNA"/>
</dbReference>
<dbReference type="RefSeq" id="WP_173201190.1">
    <property type="nucleotide sequence ID" value="NZ_JABFCX010000003.1"/>
</dbReference>
<evidence type="ECO:0000313" key="3">
    <source>
        <dbReference type="Proteomes" id="UP000536835"/>
    </source>
</evidence>
<evidence type="ECO:0000313" key="2">
    <source>
        <dbReference type="EMBL" id="NNU17605.1"/>
    </source>
</evidence>
<protein>
    <submittedName>
        <fullName evidence="2">Uncharacterized protein</fullName>
    </submittedName>
</protein>
<feature type="chain" id="PRO_5030560439" evidence="1">
    <location>
        <begin position="21"/>
        <end position="187"/>
    </location>
</feature>
<keyword evidence="1" id="KW-0732">Signal</keyword>
<organism evidence="2 3">
    <name type="scientific">Parvularcula mediterranea</name>
    <dbReference type="NCBI Taxonomy" id="2732508"/>
    <lineage>
        <taxon>Bacteria</taxon>
        <taxon>Pseudomonadati</taxon>
        <taxon>Pseudomonadota</taxon>
        <taxon>Alphaproteobacteria</taxon>
        <taxon>Parvularculales</taxon>
        <taxon>Parvularculaceae</taxon>
        <taxon>Parvularcula</taxon>
    </lineage>
</organism>
<name>A0A7Y3RP63_9PROT</name>
<comment type="caution">
    <text evidence="2">The sequence shown here is derived from an EMBL/GenBank/DDBJ whole genome shotgun (WGS) entry which is preliminary data.</text>
</comment>
<accession>A0A7Y3RP63</accession>
<dbReference type="AlphaFoldDB" id="A0A7Y3RP63"/>
<evidence type="ECO:0000256" key="1">
    <source>
        <dbReference type="SAM" id="SignalP"/>
    </source>
</evidence>
<dbReference type="Proteomes" id="UP000536835">
    <property type="component" value="Unassembled WGS sequence"/>
</dbReference>